<evidence type="ECO:0000313" key="2">
    <source>
        <dbReference type="Proteomes" id="UP001198901"/>
    </source>
</evidence>
<proteinExistence type="predicted"/>
<gene>
    <name evidence="1" type="ORF">LBU54_05230</name>
</gene>
<evidence type="ECO:0000313" key="1">
    <source>
        <dbReference type="EMBL" id="MCA0131977.1"/>
    </source>
</evidence>
<keyword evidence="2" id="KW-1185">Reference proteome</keyword>
<protein>
    <recommendedName>
        <fullName evidence="3">DUF115 domain-containing protein</fullName>
    </recommendedName>
</protein>
<sequence length="265" mass="31375">MIERIKRRIRRILNNPYKLYSNNEELKSLFSGYKQAVIFGSSGSIKKLNLTSFANDFGITVGNFFEHPDIQKINPKIHIFAASHPPITKGVLKDWWTRCNHILPKNVPLLIEKRDKEMADLVFDNRKVYYYSYGGQLPIDFTKPVISPWSVTLIALQLAIYCEIPRIGIFGVNHDWQCIKPYTHFYDHDKPSLEFYLHKAGIEIAYEKQKQPFPKERLYKEYELYQQYETLKLEAEKNGIKIYNYDPFSDFDVFEFDKKLEIIKK</sequence>
<dbReference type="RefSeq" id="WP_224526806.1">
    <property type="nucleotide sequence ID" value="NZ_JAIUJR010000002.1"/>
</dbReference>
<evidence type="ECO:0008006" key="3">
    <source>
        <dbReference type="Google" id="ProtNLM"/>
    </source>
</evidence>
<comment type="caution">
    <text evidence="1">The sequence shown here is derived from an EMBL/GenBank/DDBJ whole genome shotgun (WGS) entry which is preliminary data.</text>
</comment>
<dbReference type="Gene3D" id="3.90.1480.10">
    <property type="entry name" value="Alpha-2,3-sialyltransferase"/>
    <property type="match status" value="1"/>
</dbReference>
<dbReference type="Proteomes" id="UP001198901">
    <property type="component" value="Unassembled WGS sequence"/>
</dbReference>
<name>A0ABS7XSR6_9FLAO</name>
<dbReference type="EMBL" id="JAIUJR010000002">
    <property type="protein sequence ID" value="MCA0131977.1"/>
    <property type="molecule type" value="Genomic_DNA"/>
</dbReference>
<reference evidence="2" key="1">
    <citation type="submission" date="2023-07" db="EMBL/GenBank/DDBJ databases">
        <authorList>
            <person name="Yue Y."/>
        </authorList>
    </citation>
    <scope>NUCLEOTIDE SEQUENCE [LARGE SCALE GENOMIC DNA]</scope>
    <source>
        <strain evidence="2">D23</strain>
    </source>
</reference>
<accession>A0ABS7XSR6</accession>
<organism evidence="1 2">
    <name type="scientific">Winogradskyella alexanderae</name>
    <dbReference type="NCBI Taxonomy" id="2877123"/>
    <lineage>
        <taxon>Bacteria</taxon>
        <taxon>Pseudomonadati</taxon>
        <taxon>Bacteroidota</taxon>
        <taxon>Flavobacteriia</taxon>
        <taxon>Flavobacteriales</taxon>
        <taxon>Flavobacteriaceae</taxon>
        <taxon>Winogradskyella</taxon>
    </lineage>
</organism>